<dbReference type="InterPro" id="IPR005247">
    <property type="entry name" value="YbhB_YbcL/LppC-like"/>
</dbReference>
<protein>
    <submittedName>
        <fullName evidence="2">YbhB/YbcL family Raf kinase inhibitor-like protein</fullName>
    </submittedName>
</protein>
<dbReference type="InterPro" id="IPR008914">
    <property type="entry name" value="PEBP"/>
</dbReference>
<keyword evidence="3" id="KW-1185">Reference proteome</keyword>
<dbReference type="CDD" id="cd00865">
    <property type="entry name" value="PEBP_bact_arch"/>
    <property type="match status" value="1"/>
</dbReference>
<proteinExistence type="inferred from homology"/>
<dbReference type="RefSeq" id="WP_111183591.1">
    <property type="nucleotide sequence ID" value="NZ_POUD01000233.1"/>
</dbReference>
<dbReference type="Gene3D" id="3.90.280.10">
    <property type="entry name" value="PEBP-like"/>
    <property type="match status" value="1"/>
</dbReference>
<comment type="similarity">
    <text evidence="1">Belongs to the UPF0098 family.</text>
</comment>
<evidence type="ECO:0000256" key="1">
    <source>
        <dbReference type="ARBA" id="ARBA00007120"/>
    </source>
</evidence>
<evidence type="ECO:0000313" key="2">
    <source>
        <dbReference type="EMBL" id="PZG10087.1"/>
    </source>
</evidence>
<dbReference type="SUPFAM" id="SSF49777">
    <property type="entry name" value="PEBP-like"/>
    <property type="match status" value="1"/>
</dbReference>
<accession>A0A2W2ELH5</accession>
<sequence>MAGITLRSSAFNDHTLIPYEHSHEAGDLSPELEWEGVPDGAAELALLCEDPDAPMGTFTHWLVAGIPPDTTGLDAGADLKGFAAGRNDYGGQGYGGPHPPVGDSPHRYFFRLFALTRPSGLADGFSADEFRRAIDSNTLASGTLVGTFGR</sequence>
<dbReference type="PANTHER" id="PTHR30289:SF1">
    <property type="entry name" value="PEBP (PHOSPHATIDYLETHANOLAMINE-BINDING PROTEIN) FAMILY PROTEIN"/>
    <property type="match status" value="1"/>
</dbReference>
<organism evidence="2 3">
    <name type="scientific">Nonomuraea aridisoli</name>
    <dbReference type="NCBI Taxonomy" id="2070368"/>
    <lineage>
        <taxon>Bacteria</taxon>
        <taxon>Bacillati</taxon>
        <taxon>Actinomycetota</taxon>
        <taxon>Actinomycetes</taxon>
        <taxon>Streptosporangiales</taxon>
        <taxon>Streptosporangiaceae</taxon>
        <taxon>Nonomuraea</taxon>
    </lineage>
</organism>
<comment type="caution">
    <text evidence="2">The sequence shown here is derived from an EMBL/GenBank/DDBJ whole genome shotgun (WGS) entry which is preliminary data.</text>
</comment>
<dbReference type="EMBL" id="POUD01000233">
    <property type="protein sequence ID" value="PZG10087.1"/>
    <property type="molecule type" value="Genomic_DNA"/>
</dbReference>
<gene>
    <name evidence="2" type="ORF">C1J01_36760</name>
</gene>
<dbReference type="OrthoDB" id="9797506at2"/>
<evidence type="ECO:0000313" key="3">
    <source>
        <dbReference type="Proteomes" id="UP000249304"/>
    </source>
</evidence>
<dbReference type="Pfam" id="PF01161">
    <property type="entry name" value="PBP"/>
    <property type="match status" value="1"/>
</dbReference>
<dbReference type="InterPro" id="IPR036610">
    <property type="entry name" value="PEBP-like_sf"/>
</dbReference>
<dbReference type="AlphaFoldDB" id="A0A2W2ELH5"/>
<reference evidence="2 3" key="1">
    <citation type="submission" date="2018-01" db="EMBL/GenBank/DDBJ databases">
        <title>Draft genome sequence of Nonomuraea sp. KC333.</title>
        <authorList>
            <person name="Sahin N."/>
            <person name="Saygin H."/>
            <person name="Ay H."/>
        </authorList>
    </citation>
    <scope>NUCLEOTIDE SEQUENCE [LARGE SCALE GENOMIC DNA]</scope>
    <source>
        <strain evidence="2 3">KC333</strain>
    </source>
</reference>
<dbReference type="Proteomes" id="UP000249304">
    <property type="component" value="Unassembled WGS sequence"/>
</dbReference>
<dbReference type="PANTHER" id="PTHR30289">
    <property type="entry name" value="UNCHARACTERIZED PROTEIN YBCL-RELATED"/>
    <property type="match status" value="1"/>
</dbReference>
<dbReference type="NCBIfam" id="TIGR00481">
    <property type="entry name" value="YbhB/YbcL family Raf kinase inhibitor-like protein"/>
    <property type="match status" value="1"/>
</dbReference>
<name>A0A2W2ELH5_9ACTN</name>